<dbReference type="PROSITE" id="PS51257">
    <property type="entry name" value="PROKAR_LIPOPROTEIN"/>
    <property type="match status" value="1"/>
</dbReference>
<organism evidence="4 5">
    <name type="scientific">Nocardia farcinica</name>
    <dbReference type="NCBI Taxonomy" id="37329"/>
    <lineage>
        <taxon>Bacteria</taxon>
        <taxon>Bacillati</taxon>
        <taxon>Actinomycetota</taxon>
        <taxon>Actinomycetes</taxon>
        <taxon>Mycobacteriales</taxon>
        <taxon>Nocardiaceae</taxon>
        <taxon>Nocardia</taxon>
    </lineage>
</organism>
<evidence type="ECO:0000259" key="3">
    <source>
        <dbReference type="Pfam" id="PF24092"/>
    </source>
</evidence>
<dbReference type="InterPro" id="IPR055797">
    <property type="entry name" value="DUF7373"/>
</dbReference>
<sequence>MVRTSRIATIVAWVAAAATLAGCGAVSGTALPAEPDVRRLEVGTYPVTRHSYDQNSAGKGALLEGMRMSEAVVPTVTIDPSLKFGRGSTVLTDSEHALDFLAKVSKPVLDNRKLVTGFAASGADEPDPAGETRPAPDTTAVTDVVLRFPDEATAKLAARELEDADIGVSPENQRLGSTKYPDAYIHWRPGIANVGAFIAHRQFVVSLFIQRPRADSTDLVKWIDKTLDAQLPALDRFQPTPVDRLDTLKVDPDGLLARVVVADRTDREPDPADFAIYGPNHAVHVSDDESATLRLVEQTGADKIAVVDAGSVTRVRDAEAAPRLIDGMIDTAGEQFDPIDAPKDVPGAKCLQLNDRGDLEREYKYRCYVPYKRYVGIVTSDKEPDVRQKVAAQYALFANSL</sequence>
<dbReference type="KEGG" id="nfr:ERS450000_03254"/>
<dbReference type="Pfam" id="PF24092">
    <property type="entry name" value="DUF7373_C"/>
    <property type="match status" value="1"/>
</dbReference>
<evidence type="ECO:0008006" key="6">
    <source>
        <dbReference type="Google" id="ProtNLM"/>
    </source>
</evidence>
<proteinExistence type="predicted"/>
<accession>A0A0H5NTA5</accession>
<dbReference type="Pfam" id="PF24088">
    <property type="entry name" value="DUF7373"/>
    <property type="match status" value="1"/>
</dbReference>
<reference evidence="5" key="1">
    <citation type="submission" date="2015-03" db="EMBL/GenBank/DDBJ databases">
        <authorList>
            <consortium name="Pathogen Informatics"/>
        </authorList>
    </citation>
    <scope>NUCLEOTIDE SEQUENCE [LARGE SCALE GENOMIC DNA]</scope>
    <source>
        <strain evidence="5">NCTC11134</strain>
    </source>
</reference>
<feature type="chain" id="PRO_5039660168" description="Lipoprotein" evidence="1">
    <location>
        <begin position="33"/>
        <end position="401"/>
    </location>
</feature>
<feature type="signal peptide" evidence="1">
    <location>
        <begin position="1"/>
        <end position="32"/>
    </location>
</feature>
<feature type="domain" description="DUF7373" evidence="3">
    <location>
        <begin position="255"/>
        <end position="400"/>
    </location>
</feature>
<dbReference type="EMBL" id="LN868938">
    <property type="protein sequence ID" value="CRY78990.1"/>
    <property type="molecule type" value="Genomic_DNA"/>
</dbReference>
<evidence type="ECO:0000313" key="4">
    <source>
        <dbReference type="EMBL" id="CRY78990.1"/>
    </source>
</evidence>
<name>A0A0H5NTA5_NOCFR</name>
<dbReference type="RefSeq" id="WP_060593094.1">
    <property type="nucleotide sequence ID" value="NZ_CP031418.1"/>
</dbReference>
<dbReference type="InterPro" id="IPR056463">
    <property type="entry name" value="DUF7373_C"/>
</dbReference>
<dbReference type="Proteomes" id="UP000057820">
    <property type="component" value="Chromosome 1"/>
</dbReference>
<gene>
    <name evidence="4" type="ORF">ERS450000_03254</name>
</gene>
<dbReference type="AlphaFoldDB" id="A0A0H5NTA5"/>
<evidence type="ECO:0000313" key="5">
    <source>
        <dbReference type="Proteomes" id="UP000057820"/>
    </source>
</evidence>
<feature type="domain" description="DUF7373" evidence="2">
    <location>
        <begin position="53"/>
        <end position="250"/>
    </location>
</feature>
<evidence type="ECO:0000256" key="1">
    <source>
        <dbReference type="SAM" id="SignalP"/>
    </source>
</evidence>
<evidence type="ECO:0000259" key="2">
    <source>
        <dbReference type="Pfam" id="PF24088"/>
    </source>
</evidence>
<protein>
    <recommendedName>
        <fullName evidence="6">Lipoprotein</fullName>
    </recommendedName>
</protein>
<keyword evidence="1" id="KW-0732">Signal</keyword>